<name>A0A517ZFR3_9PLAN</name>
<dbReference type="RefSeq" id="WP_145372608.1">
    <property type="nucleotide sequence ID" value="NZ_CP036275.1"/>
</dbReference>
<proteinExistence type="predicted"/>
<accession>A0A517ZFR3</accession>
<keyword evidence="3" id="KW-1185">Reference proteome</keyword>
<protein>
    <submittedName>
        <fullName evidence="2">Uncharacterized protein</fullName>
    </submittedName>
</protein>
<gene>
    <name evidence="2" type="ORF">Mal4_56930</name>
</gene>
<sequence length="65" mass="7269">MSTIRDAENAPPTDDIIEEIRRVRTAHAASLGNDLKRIVEDLQRQEQESGAVVVTRPARKTLDQS</sequence>
<evidence type="ECO:0000256" key="1">
    <source>
        <dbReference type="SAM" id="MobiDB-lite"/>
    </source>
</evidence>
<dbReference type="OrthoDB" id="490861at2"/>
<dbReference type="EMBL" id="CP036275">
    <property type="protein sequence ID" value="QDU41327.1"/>
    <property type="molecule type" value="Genomic_DNA"/>
</dbReference>
<dbReference type="KEGG" id="mri:Mal4_56930"/>
<dbReference type="AlphaFoldDB" id="A0A517ZFR3"/>
<evidence type="ECO:0000313" key="3">
    <source>
        <dbReference type="Proteomes" id="UP000320496"/>
    </source>
</evidence>
<organism evidence="2 3">
    <name type="scientific">Maioricimonas rarisocia</name>
    <dbReference type="NCBI Taxonomy" id="2528026"/>
    <lineage>
        <taxon>Bacteria</taxon>
        <taxon>Pseudomonadati</taxon>
        <taxon>Planctomycetota</taxon>
        <taxon>Planctomycetia</taxon>
        <taxon>Planctomycetales</taxon>
        <taxon>Planctomycetaceae</taxon>
        <taxon>Maioricimonas</taxon>
    </lineage>
</organism>
<evidence type="ECO:0000313" key="2">
    <source>
        <dbReference type="EMBL" id="QDU41327.1"/>
    </source>
</evidence>
<feature type="region of interest" description="Disordered" evidence="1">
    <location>
        <begin position="43"/>
        <end position="65"/>
    </location>
</feature>
<dbReference type="Proteomes" id="UP000320496">
    <property type="component" value="Chromosome"/>
</dbReference>
<reference evidence="2 3" key="1">
    <citation type="submission" date="2019-02" db="EMBL/GenBank/DDBJ databases">
        <title>Deep-cultivation of Planctomycetes and their phenomic and genomic characterization uncovers novel biology.</title>
        <authorList>
            <person name="Wiegand S."/>
            <person name="Jogler M."/>
            <person name="Boedeker C."/>
            <person name="Pinto D."/>
            <person name="Vollmers J."/>
            <person name="Rivas-Marin E."/>
            <person name="Kohn T."/>
            <person name="Peeters S.H."/>
            <person name="Heuer A."/>
            <person name="Rast P."/>
            <person name="Oberbeckmann S."/>
            <person name="Bunk B."/>
            <person name="Jeske O."/>
            <person name="Meyerdierks A."/>
            <person name="Storesund J.E."/>
            <person name="Kallscheuer N."/>
            <person name="Luecker S."/>
            <person name="Lage O.M."/>
            <person name="Pohl T."/>
            <person name="Merkel B.J."/>
            <person name="Hornburger P."/>
            <person name="Mueller R.-W."/>
            <person name="Bruemmer F."/>
            <person name="Labrenz M."/>
            <person name="Spormann A.M."/>
            <person name="Op den Camp H."/>
            <person name="Overmann J."/>
            <person name="Amann R."/>
            <person name="Jetten M.S.M."/>
            <person name="Mascher T."/>
            <person name="Medema M.H."/>
            <person name="Devos D.P."/>
            <person name="Kaster A.-K."/>
            <person name="Ovreas L."/>
            <person name="Rohde M."/>
            <person name="Galperin M.Y."/>
            <person name="Jogler C."/>
        </authorList>
    </citation>
    <scope>NUCLEOTIDE SEQUENCE [LARGE SCALE GENOMIC DNA]</scope>
    <source>
        <strain evidence="2 3">Mal4</strain>
    </source>
</reference>